<feature type="transmembrane region" description="Helical" evidence="4">
    <location>
        <begin position="64"/>
        <end position="83"/>
    </location>
</feature>
<evidence type="ECO:0000256" key="1">
    <source>
        <dbReference type="ARBA" id="ARBA00023015"/>
    </source>
</evidence>
<feature type="transmembrane region" description="Helical" evidence="4">
    <location>
        <begin position="151"/>
        <end position="173"/>
    </location>
</feature>
<dbReference type="SUPFAM" id="SSF46689">
    <property type="entry name" value="Homeodomain-like"/>
    <property type="match status" value="1"/>
</dbReference>
<keyword evidence="4" id="KW-0812">Transmembrane</keyword>
<proteinExistence type="predicted"/>
<gene>
    <name evidence="6" type="ORF">MNBD_GAMMA21-654</name>
</gene>
<dbReference type="Pfam" id="PF12833">
    <property type="entry name" value="HTH_18"/>
    <property type="match status" value="1"/>
</dbReference>
<keyword evidence="4" id="KW-1133">Transmembrane helix</keyword>
<keyword evidence="2" id="KW-0238">DNA-binding</keyword>
<keyword evidence="1" id="KW-0805">Transcription regulation</keyword>
<evidence type="ECO:0000256" key="4">
    <source>
        <dbReference type="SAM" id="Phobius"/>
    </source>
</evidence>
<dbReference type="GO" id="GO:0003700">
    <property type="term" value="F:DNA-binding transcription factor activity"/>
    <property type="evidence" value="ECO:0007669"/>
    <property type="project" value="InterPro"/>
</dbReference>
<dbReference type="GO" id="GO:0043565">
    <property type="term" value="F:sequence-specific DNA binding"/>
    <property type="evidence" value="ECO:0007669"/>
    <property type="project" value="InterPro"/>
</dbReference>
<keyword evidence="3" id="KW-0804">Transcription</keyword>
<dbReference type="InterPro" id="IPR009057">
    <property type="entry name" value="Homeodomain-like_sf"/>
</dbReference>
<dbReference type="EMBL" id="UOFR01000075">
    <property type="protein sequence ID" value="VAX00341.1"/>
    <property type="molecule type" value="Genomic_DNA"/>
</dbReference>
<accession>A0A3B1AF90</accession>
<dbReference type="PROSITE" id="PS00041">
    <property type="entry name" value="HTH_ARAC_FAMILY_1"/>
    <property type="match status" value="1"/>
</dbReference>
<feature type="transmembrane region" description="Helical" evidence="4">
    <location>
        <begin position="179"/>
        <end position="200"/>
    </location>
</feature>
<name>A0A3B1AF90_9ZZZZ</name>
<evidence type="ECO:0000256" key="3">
    <source>
        <dbReference type="ARBA" id="ARBA00023163"/>
    </source>
</evidence>
<evidence type="ECO:0000313" key="6">
    <source>
        <dbReference type="EMBL" id="VAX00341.1"/>
    </source>
</evidence>
<keyword evidence="4" id="KW-0472">Membrane</keyword>
<sequence length="335" mass="37700">MVTLSILSIGFSIISAAILFIAYVFFLQNVNKSWFAISSCAGILLGLSFLQLGHLDFLINNTDVLYSGWYRFWLYLSPTMFFFFSRATLLPDARLSPLLILHFAPSLLNLLDQVEIGVPLIFLIGMGYSVWLANLIFGLRAQRKRFKIEMFFFALFSIIALLVLIIGVAVPYIDNAYFYLFYTHSIGISFILIVAALIVFPDLLDELAEVAKISYAASTLSDVNIKVQLEKLEQLMKQEQMYQNENLSLSMVAATMELTAHQLSELVNVQFGMNFSRYIREQRIAAAKKLLINEPGSSILAIGLETGFKSQSNFYAAFKEITGLSPGSYRKSLSE</sequence>
<feature type="transmembrane region" description="Helical" evidence="4">
    <location>
        <begin position="34"/>
        <end position="52"/>
    </location>
</feature>
<evidence type="ECO:0000256" key="2">
    <source>
        <dbReference type="ARBA" id="ARBA00023125"/>
    </source>
</evidence>
<feature type="transmembrane region" description="Helical" evidence="4">
    <location>
        <begin position="6"/>
        <end position="27"/>
    </location>
</feature>
<dbReference type="InterPro" id="IPR018062">
    <property type="entry name" value="HTH_AraC-typ_CS"/>
</dbReference>
<dbReference type="PANTHER" id="PTHR43280">
    <property type="entry name" value="ARAC-FAMILY TRANSCRIPTIONAL REGULATOR"/>
    <property type="match status" value="1"/>
</dbReference>
<dbReference type="InterPro" id="IPR018060">
    <property type="entry name" value="HTH_AraC"/>
</dbReference>
<dbReference type="SMART" id="SM00342">
    <property type="entry name" value="HTH_ARAC"/>
    <property type="match status" value="1"/>
</dbReference>
<feature type="domain" description="HTH araC/xylS-type" evidence="5">
    <location>
        <begin position="230"/>
        <end position="332"/>
    </location>
</feature>
<feature type="transmembrane region" description="Helical" evidence="4">
    <location>
        <begin position="117"/>
        <end position="139"/>
    </location>
</feature>
<dbReference type="Gene3D" id="1.10.10.60">
    <property type="entry name" value="Homeodomain-like"/>
    <property type="match status" value="2"/>
</dbReference>
<dbReference type="AlphaFoldDB" id="A0A3B1AF90"/>
<reference evidence="6" key="1">
    <citation type="submission" date="2018-06" db="EMBL/GenBank/DDBJ databases">
        <authorList>
            <person name="Zhirakovskaya E."/>
        </authorList>
    </citation>
    <scope>NUCLEOTIDE SEQUENCE</scope>
</reference>
<dbReference type="PANTHER" id="PTHR43280:SF29">
    <property type="entry name" value="ARAC-FAMILY TRANSCRIPTIONAL REGULATOR"/>
    <property type="match status" value="1"/>
</dbReference>
<protein>
    <recommendedName>
        <fullName evidence="5">HTH araC/xylS-type domain-containing protein</fullName>
    </recommendedName>
</protein>
<dbReference type="PROSITE" id="PS01124">
    <property type="entry name" value="HTH_ARAC_FAMILY_2"/>
    <property type="match status" value="1"/>
</dbReference>
<organism evidence="6">
    <name type="scientific">hydrothermal vent metagenome</name>
    <dbReference type="NCBI Taxonomy" id="652676"/>
    <lineage>
        <taxon>unclassified sequences</taxon>
        <taxon>metagenomes</taxon>
        <taxon>ecological metagenomes</taxon>
    </lineage>
</organism>
<evidence type="ECO:0000259" key="5">
    <source>
        <dbReference type="PROSITE" id="PS01124"/>
    </source>
</evidence>